<gene>
    <name evidence="1" type="ORF">PIB30_035608</name>
</gene>
<comment type="caution">
    <text evidence="1">The sequence shown here is derived from an EMBL/GenBank/DDBJ whole genome shotgun (WGS) entry which is preliminary data.</text>
</comment>
<dbReference type="EMBL" id="JASCZI010211619">
    <property type="protein sequence ID" value="MED6195185.1"/>
    <property type="molecule type" value="Genomic_DNA"/>
</dbReference>
<sequence length="151" mass="16480">MSSVVQKRIVNNGLHVTNDHAVKPNPCLFLNTQSLSLSLRRHHHFAGRFLRRQAAVSDAVTAVEILISSVFQGAGIVLGCELSVVLLIWCCPIFVTAPRIAGGRKSGRVYRLGKVPSRLKPPSYDSGDVSIASGPIDMHEQVTLLNRELTQ</sequence>
<organism evidence="1 2">
    <name type="scientific">Stylosanthes scabra</name>
    <dbReference type="NCBI Taxonomy" id="79078"/>
    <lineage>
        <taxon>Eukaryota</taxon>
        <taxon>Viridiplantae</taxon>
        <taxon>Streptophyta</taxon>
        <taxon>Embryophyta</taxon>
        <taxon>Tracheophyta</taxon>
        <taxon>Spermatophyta</taxon>
        <taxon>Magnoliopsida</taxon>
        <taxon>eudicotyledons</taxon>
        <taxon>Gunneridae</taxon>
        <taxon>Pentapetalae</taxon>
        <taxon>rosids</taxon>
        <taxon>fabids</taxon>
        <taxon>Fabales</taxon>
        <taxon>Fabaceae</taxon>
        <taxon>Papilionoideae</taxon>
        <taxon>50 kb inversion clade</taxon>
        <taxon>dalbergioids sensu lato</taxon>
        <taxon>Dalbergieae</taxon>
        <taxon>Pterocarpus clade</taxon>
        <taxon>Stylosanthes</taxon>
    </lineage>
</organism>
<proteinExistence type="predicted"/>
<name>A0ABU6XEI8_9FABA</name>
<evidence type="ECO:0000313" key="1">
    <source>
        <dbReference type="EMBL" id="MED6195185.1"/>
    </source>
</evidence>
<evidence type="ECO:0000313" key="2">
    <source>
        <dbReference type="Proteomes" id="UP001341840"/>
    </source>
</evidence>
<dbReference type="Proteomes" id="UP001341840">
    <property type="component" value="Unassembled WGS sequence"/>
</dbReference>
<keyword evidence="2" id="KW-1185">Reference proteome</keyword>
<protein>
    <submittedName>
        <fullName evidence="1">Uncharacterized protein</fullName>
    </submittedName>
</protein>
<reference evidence="1 2" key="1">
    <citation type="journal article" date="2023" name="Plants (Basel)">
        <title>Bridging the Gap: Combining Genomics and Transcriptomics Approaches to Understand Stylosanthes scabra, an Orphan Legume from the Brazilian Caatinga.</title>
        <authorList>
            <person name="Ferreira-Neto J.R.C."/>
            <person name="da Silva M.D."/>
            <person name="Binneck E."/>
            <person name="de Melo N.F."/>
            <person name="da Silva R.H."/>
            <person name="de Melo A.L.T.M."/>
            <person name="Pandolfi V."/>
            <person name="Bustamante F.O."/>
            <person name="Brasileiro-Vidal A.C."/>
            <person name="Benko-Iseppon A.M."/>
        </authorList>
    </citation>
    <scope>NUCLEOTIDE SEQUENCE [LARGE SCALE GENOMIC DNA]</scope>
    <source>
        <tissue evidence="1">Leaves</tissue>
    </source>
</reference>
<accession>A0ABU6XEI8</accession>